<evidence type="ECO:0000256" key="2">
    <source>
        <dbReference type="SAM" id="Phobius"/>
    </source>
</evidence>
<evidence type="ECO:0000313" key="4">
    <source>
        <dbReference type="Proteomes" id="UP000594263"/>
    </source>
</evidence>
<keyword evidence="2" id="KW-0812">Transmembrane</keyword>
<dbReference type="AlphaFoldDB" id="A0A7N0UV90"/>
<feature type="compositionally biased region" description="Basic and acidic residues" evidence="1">
    <location>
        <begin position="14"/>
        <end position="28"/>
    </location>
</feature>
<evidence type="ECO:0000313" key="3">
    <source>
        <dbReference type="EnsemblPlants" id="Kaladp0089s0038.1.v1.1.CDS.1"/>
    </source>
</evidence>
<keyword evidence="2" id="KW-1133">Transmembrane helix</keyword>
<reference evidence="3" key="1">
    <citation type="submission" date="2021-01" db="UniProtKB">
        <authorList>
            <consortium name="EnsemblPlants"/>
        </authorList>
    </citation>
    <scope>IDENTIFICATION</scope>
</reference>
<feature type="region of interest" description="Disordered" evidence="1">
    <location>
        <begin position="269"/>
        <end position="288"/>
    </location>
</feature>
<feature type="compositionally biased region" description="Basic residues" evidence="1">
    <location>
        <begin position="29"/>
        <end position="40"/>
    </location>
</feature>
<protein>
    <recommendedName>
        <fullName evidence="5">ZCF37</fullName>
    </recommendedName>
</protein>
<sequence>MLRPLICGSGSFHESGDELDLRSPDTKIKKSRRCSARSRRSNKDGRGAEDGKKSKNPYATRGLDKFSSLVADLEEKRQKIYAQTGDDSYDMCVWFNFSGSDDCKPVILKLKDKKHMTTASDKLEDRESLAKVGSDEIVVEPSAAAWTDSTESDDRARKKSTSLMSSYHAYDVDRLRHRPFLRLLTAVILILILLSVFGRSVTVVWMTVGWYLLPTTNVTRSGVRRVVAKDSKLSWVKKTPMSTKQVATADQLSELCSLTKKKYHVRKPSENRLTMSPETQHHHHRKSW</sequence>
<keyword evidence="4" id="KW-1185">Reference proteome</keyword>
<dbReference type="PANTHER" id="PTHR35275:SF1">
    <property type="entry name" value="OS07G0585900 PROTEIN"/>
    <property type="match status" value="1"/>
</dbReference>
<accession>A0A7N0UV90</accession>
<dbReference type="PANTHER" id="PTHR35275">
    <property type="entry name" value="ZCF37"/>
    <property type="match status" value="1"/>
</dbReference>
<evidence type="ECO:0000256" key="1">
    <source>
        <dbReference type="SAM" id="MobiDB-lite"/>
    </source>
</evidence>
<feature type="region of interest" description="Disordered" evidence="1">
    <location>
        <begin position="1"/>
        <end position="60"/>
    </location>
</feature>
<feature type="transmembrane region" description="Helical" evidence="2">
    <location>
        <begin position="183"/>
        <end position="213"/>
    </location>
</feature>
<dbReference type="Gramene" id="Kaladp0089s0038.1.v1.1">
    <property type="protein sequence ID" value="Kaladp0089s0038.1.v1.1.CDS.1"/>
    <property type="gene ID" value="Kaladp0089s0038.v1.1"/>
</dbReference>
<feature type="compositionally biased region" description="Basic and acidic residues" evidence="1">
    <location>
        <begin position="41"/>
        <end position="53"/>
    </location>
</feature>
<evidence type="ECO:0008006" key="5">
    <source>
        <dbReference type="Google" id="ProtNLM"/>
    </source>
</evidence>
<proteinExistence type="predicted"/>
<name>A0A7N0UV90_KALFE</name>
<keyword evidence="2" id="KW-0472">Membrane</keyword>
<dbReference type="EnsemblPlants" id="Kaladp0089s0038.1.v1.1">
    <property type="protein sequence ID" value="Kaladp0089s0038.1.v1.1.CDS.1"/>
    <property type="gene ID" value="Kaladp0089s0038.v1.1"/>
</dbReference>
<dbReference type="InterPro" id="IPR045880">
    <property type="entry name" value="ZCF37"/>
</dbReference>
<organism evidence="3 4">
    <name type="scientific">Kalanchoe fedtschenkoi</name>
    <name type="common">Lavender scallops</name>
    <name type="synonym">South American air plant</name>
    <dbReference type="NCBI Taxonomy" id="63787"/>
    <lineage>
        <taxon>Eukaryota</taxon>
        <taxon>Viridiplantae</taxon>
        <taxon>Streptophyta</taxon>
        <taxon>Embryophyta</taxon>
        <taxon>Tracheophyta</taxon>
        <taxon>Spermatophyta</taxon>
        <taxon>Magnoliopsida</taxon>
        <taxon>eudicotyledons</taxon>
        <taxon>Gunneridae</taxon>
        <taxon>Pentapetalae</taxon>
        <taxon>Saxifragales</taxon>
        <taxon>Crassulaceae</taxon>
        <taxon>Kalanchoe</taxon>
    </lineage>
</organism>
<dbReference type="Proteomes" id="UP000594263">
    <property type="component" value="Unplaced"/>
</dbReference>